<comment type="caution">
    <text evidence="2">The sequence shown here is derived from an EMBL/GenBank/DDBJ whole genome shotgun (WGS) entry which is preliminary data.</text>
</comment>
<organism evidence="2">
    <name type="scientific">marine sediment metagenome</name>
    <dbReference type="NCBI Taxonomy" id="412755"/>
    <lineage>
        <taxon>unclassified sequences</taxon>
        <taxon>metagenomes</taxon>
        <taxon>ecological metagenomes</taxon>
    </lineage>
</organism>
<feature type="domain" description="Ferritin-like diiron" evidence="1">
    <location>
        <begin position="1"/>
        <end position="59"/>
    </location>
</feature>
<protein>
    <recommendedName>
        <fullName evidence="1">Ferritin-like diiron domain-containing protein</fullName>
    </recommendedName>
</protein>
<evidence type="ECO:0000259" key="1">
    <source>
        <dbReference type="PROSITE" id="PS50905"/>
    </source>
</evidence>
<dbReference type="PROSITE" id="PS50905">
    <property type="entry name" value="FERRITIN_LIKE"/>
    <property type="match status" value="1"/>
</dbReference>
<dbReference type="InterPro" id="IPR008331">
    <property type="entry name" value="Ferritin_DPS_dom"/>
</dbReference>
<dbReference type="Gene3D" id="1.20.1260.10">
    <property type="match status" value="1"/>
</dbReference>
<proteinExistence type="predicted"/>
<sequence length="59" mass="6806">MQDAVNEQLNNELESAYVYLAMAAYFHSLELDGMAQWMRVQTREQLDQRIFAVPTPAEA</sequence>
<dbReference type="SUPFAM" id="SSF47240">
    <property type="entry name" value="Ferritin-like"/>
    <property type="match status" value="1"/>
</dbReference>
<dbReference type="EMBL" id="BARS01004071">
    <property type="protein sequence ID" value="GAF72565.1"/>
    <property type="molecule type" value="Genomic_DNA"/>
</dbReference>
<name>X0T919_9ZZZZ</name>
<dbReference type="InterPro" id="IPR009078">
    <property type="entry name" value="Ferritin-like_SF"/>
</dbReference>
<gene>
    <name evidence="2" type="ORF">S01H1_07933</name>
</gene>
<dbReference type="GO" id="GO:0008199">
    <property type="term" value="F:ferric iron binding"/>
    <property type="evidence" value="ECO:0007669"/>
    <property type="project" value="InterPro"/>
</dbReference>
<dbReference type="InterPro" id="IPR012347">
    <property type="entry name" value="Ferritin-like"/>
</dbReference>
<dbReference type="AlphaFoldDB" id="X0T919"/>
<reference evidence="2" key="1">
    <citation type="journal article" date="2014" name="Front. Microbiol.">
        <title>High frequency of phylogenetically diverse reductive dehalogenase-homologous genes in deep subseafloor sedimentary metagenomes.</title>
        <authorList>
            <person name="Kawai M."/>
            <person name="Futagami T."/>
            <person name="Toyoda A."/>
            <person name="Takaki Y."/>
            <person name="Nishi S."/>
            <person name="Hori S."/>
            <person name="Arai W."/>
            <person name="Tsubouchi T."/>
            <person name="Morono Y."/>
            <person name="Uchiyama I."/>
            <person name="Ito T."/>
            <person name="Fujiyama A."/>
            <person name="Inagaki F."/>
            <person name="Takami H."/>
        </authorList>
    </citation>
    <scope>NUCLEOTIDE SEQUENCE</scope>
    <source>
        <strain evidence="2">Expedition CK06-06</strain>
    </source>
</reference>
<accession>X0T919</accession>
<dbReference type="InterPro" id="IPR009040">
    <property type="entry name" value="Ferritin-like_diiron"/>
</dbReference>
<dbReference type="Pfam" id="PF00210">
    <property type="entry name" value="Ferritin"/>
    <property type="match status" value="1"/>
</dbReference>
<evidence type="ECO:0000313" key="2">
    <source>
        <dbReference type="EMBL" id="GAF72565.1"/>
    </source>
</evidence>